<feature type="compositionally biased region" description="Basic residues" evidence="1">
    <location>
        <begin position="48"/>
        <end position="59"/>
    </location>
</feature>
<dbReference type="AlphaFoldDB" id="A0A0D3KL85"/>
<dbReference type="EnsemblProtists" id="EOD36520">
    <property type="protein sequence ID" value="EOD36520"/>
    <property type="gene ID" value="EMIHUDRAFT_455058"/>
</dbReference>
<feature type="region of interest" description="Disordered" evidence="1">
    <location>
        <begin position="1"/>
        <end position="107"/>
    </location>
</feature>
<dbReference type="PaxDb" id="2903-EOD36520"/>
<keyword evidence="3" id="KW-1185">Reference proteome</keyword>
<reference evidence="3" key="1">
    <citation type="journal article" date="2013" name="Nature">
        <title>Pan genome of the phytoplankton Emiliania underpins its global distribution.</title>
        <authorList>
            <person name="Read B.A."/>
            <person name="Kegel J."/>
            <person name="Klute M.J."/>
            <person name="Kuo A."/>
            <person name="Lefebvre S.C."/>
            <person name="Maumus F."/>
            <person name="Mayer C."/>
            <person name="Miller J."/>
            <person name="Monier A."/>
            <person name="Salamov A."/>
            <person name="Young J."/>
            <person name="Aguilar M."/>
            <person name="Claverie J.M."/>
            <person name="Frickenhaus S."/>
            <person name="Gonzalez K."/>
            <person name="Herman E.K."/>
            <person name="Lin Y.C."/>
            <person name="Napier J."/>
            <person name="Ogata H."/>
            <person name="Sarno A.F."/>
            <person name="Shmutz J."/>
            <person name="Schroeder D."/>
            <person name="de Vargas C."/>
            <person name="Verret F."/>
            <person name="von Dassow P."/>
            <person name="Valentin K."/>
            <person name="Van de Peer Y."/>
            <person name="Wheeler G."/>
            <person name="Dacks J.B."/>
            <person name="Delwiche C.F."/>
            <person name="Dyhrman S.T."/>
            <person name="Glockner G."/>
            <person name="John U."/>
            <person name="Richards T."/>
            <person name="Worden A.Z."/>
            <person name="Zhang X."/>
            <person name="Grigoriev I.V."/>
            <person name="Allen A.E."/>
            <person name="Bidle K."/>
            <person name="Borodovsky M."/>
            <person name="Bowler C."/>
            <person name="Brownlee C."/>
            <person name="Cock J.M."/>
            <person name="Elias M."/>
            <person name="Gladyshev V.N."/>
            <person name="Groth M."/>
            <person name="Guda C."/>
            <person name="Hadaegh A."/>
            <person name="Iglesias-Rodriguez M.D."/>
            <person name="Jenkins J."/>
            <person name="Jones B.M."/>
            <person name="Lawson T."/>
            <person name="Leese F."/>
            <person name="Lindquist E."/>
            <person name="Lobanov A."/>
            <person name="Lomsadze A."/>
            <person name="Malik S.B."/>
            <person name="Marsh M.E."/>
            <person name="Mackinder L."/>
            <person name="Mock T."/>
            <person name="Mueller-Roeber B."/>
            <person name="Pagarete A."/>
            <person name="Parker M."/>
            <person name="Probert I."/>
            <person name="Quesneville H."/>
            <person name="Raines C."/>
            <person name="Rensing S.A."/>
            <person name="Riano-Pachon D.M."/>
            <person name="Richier S."/>
            <person name="Rokitta S."/>
            <person name="Shiraiwa Y."/>
            <person name="Soanes D.M."/>
            <person name="van der Giezen M."/>
            <person name="Wahlund T.M."/>
            <person name="Williams B."/>
            <person name="Wilson W."/>
            <person name="Wolfe G."/>
            <person name="Wurch L.L."/>
        </authorList>
    </citation>
    <scope>NUCLEOTIDE SEQUENCE</scope>
</reference>
<reference evidence="2" key="2">
    <citation type="submission" date="2024-10" db="UniProtKB">
        <authorList>
            <consortium name="EnsemblProtists"/>
        </authorList>
    </citation>
    <scope>IDENTIFICATION</scope>
</reference>
<evidence type="ECO:0000313" key="3">
    <source>
        <dbReference type="Proteomes" id="UP000013827"/>
    </source>
</evidence>
<sequence>AAAQSAGHATGASRARHASGAVGWAGPDGHVRLVGRGLGGGLDDRQRAHGRHGPWRRRGAPASGAAGVEVPCRAGPSRHGAGRGALPRRDAGLAPLAPLAPLGRGGS</sequence>
<evidence type="ECO:0000256" key="1">
    <source>
        <dbReference type="SAM" id="MobiDB-lite"/>
    </source>
</evidence>
<dbReference type="RefSeq" id="XP_005788949.1">
    <property type="nucleotide sequence ID" value="XM_005788892.1"/>
</dbReference>
<organism evidence="2 3">
    <name type="scientific">Emiliania huxleyi (strain CCMP1516)</name>
    <dbReference type="NCBI Taxonomy" id="280463"/>
    <lineage>
        <taxon>Eukaryota</taxon>
        <taxon>Haptista</taxon>
        <taxon>Haptophyta</taxon>
        <taxon>Prymnesiophyceae</taxon>
        <taxon>Isochrysidales</taxon>
        <taxon>Noelaerhabdaceae</taxon>
        <taxon>Emiliania</taxon>
    </lineage>
</organism>
<dbReference type="HOGENOM" id="CLU_2216858_0_0_1"/>
<feature type="compositionally biased region" description="Low complexity" evidence="1">
    <location>
        <begin position="92"/>
        <end position="107"/>
    </location>
</feature>
<dbReference type="GeneID" id="17281790"/>
<dbReference type="KEGG" id="ehx:EMIHUDRAFT_455058"/>
<dbReference type="Proteomes" id="UP000013827">
    <property type="component" value="Unassembled WGS sequence"/>
</dbReference>
<name>A0A0D3KL85_EMIH1</name>
<proteinExistence type="predicted"/>
<feature type="compositionally biased region" description="Low complexity" evidence="1">
    <location>
        <begin position="1"/>
        <end position="13"/>
    </location>
</feature>
<protein>
    <submittedName>
        <fullName evidence="2">Uncharacterized protein</fullName>
    </submittedName>
</protein>
<accession>A0A0D3KL85</accession>
<evidence type="ECO:0000313" key="2">
    <source>
        <dbReference type="EnsemblProtists" id="EOD36520"/>
    </source>
</evidence>